<name>K6WXB9_9ACTN</name>
<evidence type="ECO:0000256" key="4">
    <source>
        <dbReference type="ARBA" id="ARBA00023002"/>
    </source>
</evidence>
<dbReference type="InterPro" id="IPR012798">
    <property type="entry name" value="Cbl_synth_CobG-like"/>
</dbReference>
<dbReference type="PANTHER" id="PTHR32439:SF9">
    <property type="entry name" value="BLR3264 PROTEIN"/>
    <property type="match status" value="1"/>
</dbReference>
<keyword evidence="2" id="KW-0349">Heme</keyword>
<dbReference type="InterPro" id="IPR005117">
    <property type="entry name" value="NiRdtase/SiRdtase_haem-b_fer"/>
</dbReference>
<dbReference type="EMBL" id="BAHE01000001">
    <property type="protein sequence ID" value="GAB98456.1"/>
    <property type="molecule type" value="Genomic_DNA"/>
</dbReference>
<keyword evidence="6" id="KW-0411">Iron-sulfur</keyword>
<keyword evidence="9" id="KW-1185">Reference proteome</keyword>
<evidence type="ECO:0000313" key="8">
    <source>
        <dbReference type="EMBL" id="GAB98456.1"/>
    </source>
</evidence>
<protein>
    <submittedName>
        <fullName evidence="8">Precorrin-3B synthase</fullName>
    </submittedName>
</protein>
<reference evidence="8 9" key="1">
    <citation type="submission" date="2012-08" db="EMBL/GenBank/DDBJ databases">
        <title>Whole genome shotgun sequence of Gordonia namibiensis NBRC 108229.</title>
        <authorList>
            <person name="Isaki-Nakamura S."/>
            <person name="Hosoyama A."/>
            <person name="Tsuchikane K."/>
            <person name="Katsumata H."/>
            <person name="Baba S."/>
            <person name="Yamazaki S."/>
            <person name="Fujita N."/>
        </authorList>
    </citation>
    <scope>NUCLEOTIDE SEQUENCE [LARGE SCALE GENOMIC DNA]</scope>
    <source>
        <strain evidence="8 9">NBRC 108229</strain>
    </source>
</reference>
<sequence length="398" mass="41350">MTEAAEPAPGTTIRETAIRESGDRCPGVFSTHEAQDGALARIRLPGGRIRADQLTTLAQAAAAHADGFLELTARGNLQLRGITDVEAVADAVVNAGLAPSSSHDRVRNIEVSPLTGRIGGIADAGPLATALDDALRADPSASSISGRFLFGIDDGRGDIRRRGADACAVVRSAEPVVADILIGGVPVGSAEGPDGIVEALIAVAAGLNKVAPGAWRVRDLGTEDRSSLERRVAEILTPLVESGEEDIPDPTGPIVGWFDQDDGSVLLGSVVELGRLPARLAEFIGAVESPVVFTPDREILICDLGEGVAETVVRVLAPMGLIFDANSPWARVSCCVGAPRCGSANAPVRDDLLAHVEAGLPVGDREHWVGCERRCGSPAGAHLSVQATPEGGYDRHRR</sequence>
<dbReference type="InterPro" id="IPR051329">
    <property type="entry name" value="NIR_SIR_4Fe-4S"/>
</dbReference>
<dbReference type="NCBIfam" id="TIGR02435">
    <property type="entry name" value="CobG"/>
    <property type="match status" value="1"/>
</dbReference>
<dbReference type="Pfam" id="PF03460">
    <property type="entry name" value="NIR_SIR_ferr"/>
    <property type="match status" value="1"/>
</dbReference>
<evidence type="ECO:0000256" key="6">
    <source>
        <dbReference type="ARBA" id="ARBA00023014"/>
    </source>
</evidence>
<organism evidence="8 9">
    <name type="scientific">Gordonia namibiensis NBRC 108229</name>
    <dbReference type="NCBI Taxonomy" id="1208314"/>
    <lineage>
        <taxon>Bacteria</taxon>
        <taxon>Bacillati</taxon>
        <taxon>Actinomycetota</taxon>
        <taxon>Actinomycetes</taxon>
        <taxon>Mycobacteriales</taxon>
        <taxon>Gordoniaceae</taxon>
        <taxon>Gordonia</taxon>
    </lineage>
</organism>
<proteinExistence type="predicted"/>
<dbReference type="InterPro" id="IPR036136">
    <property type="entry name" value="Nit/Sulf_reduc_fer-like_dom_sf"/>
</dbReference>
<accession>K6WXB9</accession>
<dbReference type="InterPro" id="IPR045854">
    <property type="entry name" value="NO2/SO3_Rdtase_4Fe4S_sf"/>
</dbReference>
<dbReference type="GO" id="GO:0046872">
    <property type="term" value="F:metal ion binding"/>
    <property type="evidence" value="ECO:0007669"/>
    <property type="project" value="UniProtKB-KW"/>
</dbReference>
<dbReference type="SUPFAM" id="SSF56014">
    <property type="entry name" value="Nitrite and sulphite reductase 4Fe-4S domain-like"/>
    <property type="match status" value="1"/>
</dbReference>
<evidence type="ECO:0000313" key="9">
    <source>
        <dbReference type="Proteomes" id="UP000035058"/>
    </source>
</evidence>
<dbReference type="PANTHER" id="PTHR32439">
    <property type="entry name" value="FERREDOXIN--NITRITE REDUCTASE, CHLOROPLASTIC"/>
    <property type="match status" value="1"/>
</dbReference>
<feature type="domain" description="Nitrite/Sulfite reductase ferredoxin-like" evidence="7">
    <location>
        <begin position="35"/>
        <end position="89"/>
    </location>
</feature>
<dbReference type="GO" id="GO:0016491">
    <property type="term" value="F:oxidoreductase activity"/>
    <property type="evidence" value="ECO:0007669"/>
    <property type="project" value="UniProtKB-KW"/>
</dbReference>
<evidence type="ECO:0000256" key="1">
    <source>
        <dbReference type="ARBA" id="ARBA00022485"/>
    </source>
</evidence>
<dbReference type="RefSeq" id="WP_006864738.1">
    <property type="nucleotide sequence ID" value="NZ_BAHE01000001.1"/>
</dbReference>
<evidence type="ECO:0000256" key="2">
    <source>
        <dbReference type="ARBA" id="ARBA00022617"/>
    </source>
</evidence>
<dbReference type="Gene3D" id="3.90.480.20">
    <property type="match status" value="1"/>
</dbReference>
<evidence type="ECO:0000256" key="3">
    <source>
        <dbReference type="ARBA" id="ARBA00022723"/>
    </source>
</evidence>
<dbReference type="AlphaFoldDB" id="K6WXB9"/>
<evidence type="ECO:0000259" key="7">
    <source>
        <dbReference type="Pfam" id="PF03460"/>
    </source>
</evidence>
<dbReference type="Proteomes" id="UP000035058">
    <property type="component" value="Unassembled WGS sequence"/>
</dbReference>
<gene>
    <name evidence="8" type="primary">cobG</name>
    <name evidence="8" type="ORF">GONAM_01_00360</name>
</gene>
<keyword evidence="1" id="KW-0004">4Fe-4S</keyword>
<keyword evidence="3" id="KW-0479">Metal-binding</keyword>
<keyword evidence="4" id="KW-0560">Oxidoreductase</keyword>
<dbReference type="SUPFAM" id="SSF55124">
    <property type="entry name" value="Nitrite/Sulfite reductase N-terminal domain-like"/>
    <property type="match status" value="2"/>
</dbReference>
<dbReference type="GO" id="GO:0051539">
    <property type="term" value="F:4 iron, 4 sulfur cluster binding"/>
    <property type="evidence" value="ECO:0007669"/>
    <property type="project" value="UniProtKB-KW"/>
</dbReference>
<keyword evidence="5" id="KW-0408">Iron</keyword>
<evidence type="ECO:0000256" key="5">
    <source>
        <dbReference type="ARBA" id="ARBA00023004"/>
    </source>
</evidence>
<comment type="caution">
    <text evidence="8">The sequence shown here is derived from an EMBL/GenBank/DDBJ whole genome shotgun (WGS) entry which is preliminary data.</text>
</comment>